<keyword evidence="1" id="KW-0805">Transcription regulation</keyword>
<dbReference type="SMART" id="SM00419">
    <property type="entry name" value="HTH_CRP"/>
    <property type="match status" value="1"/>
</dbReference>
<dbReference type="InterPro" id="IPR014710">
    <property type="entry name" value="RmlC-like_jellyroll"/>
</dbReference>
<keyword evidence="7" id="KW-1185">Reference proteome</keyword>
<evidence type="ECO:0000259" key="5">
    <source>
        <dbReference type="PROSITE" id="PS51063"/>
    </source>
</evidence>
<evidence type="ECO:0000313" key="6">
    <source>
        <dbReference type="EMBL" id="MBF4692743.1"/>
    </source>
</evidence>
<dbReference type="InterPro" id="IPR036390">
    <property type="entry name" value="WH_DNA-bd_sf"/>
</dbReference>
<evidence type="ECO:0000259" key="4">
    <source>
        <dbReference type="PROSITE" id="PS50042"/>
    </source>
</evidence>
<dbReference type="InterPro" id="IPR000595">
    <property type="entry name" value="cNMP-bd_dom"/>
</dbReference>
<dbReference type="InterPro" id="IPR018490">
    <property type="entry name" value="cNMP-bd_dom_sf"/>
</dbReference>
<dbReference type="EMBL" id="JADKNH010000003">
    <property type="protein sequence ID" value="MBF4692743.1"/>
    <property type="molecule type" value="Genomic_DNA"/>
</dbReference>
<evidence type="ECO:0000256" key="2">
    <source>
        <dbReference type="ARBA" id="ARBA00023125"/>
    </source>
</evidence>
<sequence>MKSINQEIISVLESIPLFRGIDRQDIVNMLGCLNPRMSSYQKNQPIASIGDPFLGLGIILEGEVIVAKENIAGNRMIITVLKKGDMFGEMMSFSMHTTWIAAVTAQTQSQIIFISPEKVISQCEKMCSGHKKLIENILAIMAKKALLLNRKVEYLTIKTLRGKLCAYLLETQKRTQDVFFELPMNRDEMADFFNVARPSISRELSKMREDGWIDFHKSTFKILNVDQLKNYIE</sequence>
<organism evidence="6 7">
    <name type="scientific">Fusibacter ferrireducens</name>
    <dbReference type="NCBI Taxonomy" id="2785058"/>
    <lineage>
        <taxon>Bacteria</taxon>
        <taxon>Bacillati</taxon>
        <taxon>Bacillota</taxon>
        <taxon>Clostridia</taxon>
        <taxon>Eubacteriales</taxon>
        <taxon>Eubacteriales Family XII. Incertae Sedis</taxon>
        <taxon>Fusibacter</taxon>
    </lineage>
</organism>
<protein>
    <submittedName>
        <fullName evidence="6">Crp/Fnr family transcriptional regulator</fullName>
    </submittedName>
</protein>
<dbReference type="PROSITE" id="PS51063">
    <property type="entry name" value="HTH_CRP_2"/>
    <property type="match status" value="1"/>
</dbReference>
<dbReference type="Proteomes" id="UP000614200">
    <property type="component" value="Unassembled WGS sequence"/>
</dbReference>
<comment type="caution">
    <text evidence="6">The sequence shown here is derived from an EMBL/GenBank/DDBJ whole genome shotgun (WGS) entry which is preliminary data.</text>
</comment>
<dbReference type="PANTHER" id="PTHR24567:SF58">
    <property type="entry name" value="CYCLIC AMP-BINDING REGULATORY PROTEIN"/>
    <property type="match status" value="1"/>
</dbReference>
<accession>A0ABR9ZQM1</accession>
<dbReference type="SUPFAM" id="SSF51206">
    <property type="entry name" value="cAMP-binding domain-like"/>
    <property type="match status" value="1"/>
</dbReference>
<evidence type="ECO:0000256" key="1">
    <source>
        <dbReference type="ARBA" id="ARBA00023015"/>
    </source>
</evidence>
<dbReference type="SMART" id="SM00100">
    <property type="entry name" value="cNMP"/>
    <property type="match status" value="1"/>
</dbReference>
<dbReference type="InterPro" id="IPR012318">
    <property type="entry name" value="HTH_CRP"/>
</dbReference>
<dbReference type="PANTHER" id="PTHR24567">
    <property type="entry name" value="CRP FAMILY TRANSCRIPTIONAL REGULATORY PROTEIN"/>
    <property type="match status" value="1"/>
</dbReference>
<dbReference type="SUPFAM" id="SSF46785">
    <property type="entry name" value="Winged helix' DNA-binding domain"/>
    <property type="match status" value="1"/>
</dbReference>
<dbReference type="RefSeq" id="WP_194700982.1">
    <property type="nucleotide sequence ID" value="NZ_JADKNH010000003.1"/>
</dbReference>
<name>A0ABR9ZQM1_9FIRM</name>
<dbReference type="Pfam" id="PF00027">
    <property type="entry name" value="cNMP_binding"/>
    <property type="match status" value="1"/>
</dbReference>
<feature type="domain" description="HTH crp-type" evidence="5">
    <location>
        <begin position="158"/>
        <end position="226"/>
    </location>
</feature>
<keyword evidence="2" id="KW-0238">DNA-binding</keyword>
<dbReference type="Gene3D" id="2.60.120.10">
    <property type="entry name" value="Jelly Rolls"/>
    <property type="match status" value="1"/>
</dbReference>
<dbReference type="InterPro" id="IPR050397">
    <property type="entry name" value="Env_Response_Regulators"/>
</dbReference>
<evidence type="ECO:0000313" key="7">
    <source>
        <dbReference type="Proteomes" id="UP000614200"/>
    </source>
</evidence>
<proteinExistence type="predicted"/>
<gene>
    <name evidence="6" type="ORF">ISU02_06415</name>
</gene>
<dbReference type="Pfam" id="PF13545">
    <property type="entry name" value="HTH_Crp_2"/>
    <property type="match status" value="1"/>
</dbReference>
<feature type="domain" description="Cyclic nucleotide-binding" evidence="4">
    <location>
        <begin position="17"/>
        <end position="115"/>
    </location>
</feature>
<dbReference type="CDD" id="cd00038">
    <property type="entry name" value="CAP_ED"/>
    <property type="match status" value="1"/>
</dbReference>
<dbReference type="PROSITE" id="PS50042">
    <property type="entry name" value="CNMP_BINDING_3"/>
    <property type="match status" value="1"/>
</dbReference>
<keyword evidence="3" id="KW-0804">Transcription</keyword>
<reference evidence="6 7" key="1">
    <citation type="submission" date="2020-11" db="EMBL/GenBank/DDBJ databases">
        <title>Fusibacter basophilias sp. nov.</title>
        <authorList>
            <person name="Qiu D."/>
        </authorList>
    </citation>
    <scope>NUCLEOTIDE SEQUENCE [LARGE SCALE GENOMIC DNA]</scope>
    <source>
        <strain evidence="6 7">Q10-2</strain>
    </source>
</reference>
<evidence type="ECO:0000256" key="3">
    <source>
        <dbReference type="ARBA" id="ARBA00023163"/>
    </source>
</evidence>